<dbReference type="InterPro" id="IPR017850">
    <property type="entry name" value="Alkaline_phosphatase_core_sf"/>
</dbReference>
<dbReference type="InterPro" id="IPR000917">
    <property type="entry name" value="Sulfatase_N"/>
</dbReference>
<keyword evidence="2" id="KW-0378">Hydrolase</keyword>
<dbReference type="GO" id="GO:0016787">
    <property type="term" value="F:hydrolase activity"/>
    <property type="evidence" value="ECO:0007669"/>
    <property type="project" value="UniProtKB-KW"/>
</dbReference>
<evidence type="ECO:0000313" key="4">
    <source>
        <dbReference type="EMBL" id="MFD1571409.1"/>
    </source>
</evidence>
<dbReference type="EMBL" id="JBHUDB010000011">
    <property type="protein sequence ID" value="MFD1571409.1"/>
    <property type="molecule type" value="Genomic_DNA"/>
</dbReference>
<dbReference type="PANTHER" id="PTHR42693">
    <property type="entry name" value="ARYLSULFATASE FAMILY MEMBER"/>
    <property type="match status" value="1"/>
</dbReference>
<dbReference type="Proteomes" id="UP001597185">
    <property type="component" value="Unassembled WGS sequence"/>
</dbReference>
<accession>A0ABD6C1X7</accession>
<dbReference type="Pfam" id="PF00884">
    <property type="entry name" value="Sulfatase"/>
    <property type="match status" value="1"/>
</dbReference>
<evidence type="ECO:0000256" key="2">
    <source>
        <dbReference type="ARBA" id="ARBA00022801"/>
    </source>
</evidence>
<proteinExistence type="inferred from homology"/>
<organism evidence="4 5">
    <name type="scientific">Halorubrum laminariae</name>
    <dbReference type="NCBI Taxonomy" id="1433523"/>
    <lineage>
        <taxon>Archaea</taxon>
        <taxon>Methanobacteriati</taxon>
        <taxon>Methanobacteriota</taxon>
        <taxon>Stenosarchaea group</taxon>
        <taxon>Halobacteria</taxon>
        <taxon>Halobacteriales</taxon>
        <taxon>Haloferacaceae</taxon>
        <taxon>Halorubrum</taxon>
    </lineage>
</organism>
<comment type="caution">
    <text evidence="4">The sequence shown here is derived from an EMBL/GenBank/DDBJ whole genome shotgun (WGS) entry which is preliminary data.</text>
</comment>
<evidence type="ECO:0000256" key="1">
    <source>
        <dbReference type="ARBA" id="ARBA00008779"/>
    </source>
</evidence>
<sequence length="406" mass="46548">MRNIALIVLDTVRKDIFDEEAKKLKEMADVDVDCYAASSWTVPSHASMLTGKVPSEHGVHSYSPDFAQIYRDTFLNSIPHTTYGLSTNGWASPDFSFDILFDEFLHFHGSHELIPGGIDITREYNGEGSSFRYLSFFKKSRGQMLRSIANGAWVKFNDFTQGTSIPKMGDYGVRRLRKEAKEMVNEEPYFLFINFIDAHGPHENLLRYRENDVPNSWTSTIKSTIDLNETPDKDYFKKYRELYRSSISYLDQEVANLIEWLINDGTTVIVTSDHGEGLGHPDPVFGHKRLSQSVVNVPLLIINSPEVSDIDLYSHLDLPNLILGVIDGKTELREFEEVVFERIGDPDVDDQYYDKTLRGKYDGDDYTVWDEVTDIDKVFDTPICEIEKENDYTVHNQAQLEDLGYL</sequence>
<feature type="domain" description="Sulfatase N-terminal" evidence="3">
    <location>
        <begin position="32"/>
        <end position="325"/>
    </location>
</feature>
<evidence type="ECO:0000313" key="5">
    <source>
        <dbReference type="Proteomes" id="UP001597185"/>
    </source>
</evidence>
<name>A0ABD6C1X7_9EURY</name>
<comment type="similarity">
    <text evidence="1">Belongs to the sulfatase family.</text>
</comment>
<keyword evidence="5" id="KW-1185">Reference proteome</keyword>
<protein>
    <submittedName>
        <fullName evidence="4">Sulfatase-like hydrolase/transferase</fullName>
    </submittedName>
</protein>
<dbReference type="AlphaFoldDB" id="A0ABD6C1X7"/>
<reference evidence="4 5" key="1">
    <citation type="journal article" date="2019" name="Int. J. Syst. Evol. Microbiol.">
        <title>The Global Catalogue of Microorganisms (GCM) 10K type strain sequencing project: providing services to taxonomists for standard genome sequencing and annotation.</title>
        <authorList>
            <consortium name="The Broad Institute Genomics Platform"/>
            <consortium name="The Broad Institute Genome Sequencing Center for Infectious Disease"/>
            <person name="Wu L."/>
            <person name="Ma J."/>
        </authorList>
    </citation>
    <scope>NUCLEOTIDE SEQUENCE [LARGE SCALE GENOMIC DNA]</scope>
    <source>
        <strain evidence="4 5">CGMCC 1.12689</strain>
    </source>
</reference>
<dbReference type="RefSeq" id="WP_256417659.1">
    <property type="nucleotide sequence ID" value="NZ_JANHDL010000003.1"/>
</dbReference>
<gene>
    <name evidence="4" type="ORF">ACFR9T_12580</name>
</gene>
<dbReference type="SUPFAM" id="SSF53649">
    <property type="entry name" value="Alkaline phosphatase-like"/>
    <property type="match status" value="1"/>
</dbReference>
<dbReference type="InterPro" id="IPR050738">
    <property type="entry name" value="Sulfatase"/>
</dbReference>
<dbReference type="PANTHER" id="PTHR42693:SF53">
    <property type="entry name" value="ENDO-4-O-SULFATASE"/>
    <property type="match status" value="1"/>
</dbReference>
<dbReference type="Gene3D" id="3.40.720.10">
    <property type="entry name" value="Alkaline Phosphatase, subunit A"/>
    <property type="match status" value="1"/>
</dbReference>
<evidence type="ECO:0000259" key="3">
    <source>
        <dbReference type="Pfam" id="PF00884"/>
    </source>
</evidence>